<evidence type="ECO:0000259" key="1">
    <source>
        <dbReference type="Pfam" id="PF12222"/>
    </source>
</evidence>
<feature type="domain" description="Peptide N-acetyl-beta-D-glucosaminyl asparaginase amidase A N-terminal" evidence="1">
    <location>
        <begin position="4"/>
        <end position="65"/>
    </location>
</feature>
<organism evidence="2 3">
    <name type="scientific">Collybia nuda</name>
    <dbReference type="NCBI Taxonomy" id="64659"/>
    <lineage>
        <taxon>Eukaryota</taxon>
        <taxon>Fungi</taxon>
        <taxon>Dikarya</taxon>
        <taxon>Basidiomycota</taxon>
        <taxon>Agaricomycotina</taxon>
        <taxon>Agaricomycetes</taxon>
        <taxon>Agaricomycetidae</taxon>
        <taxon>Agaricales</taxon>
        <taxon>Tricholomatineae</taxon>
        <taxon>Clitocybaceae</taxon>
        <taxon>Collybia</taxon>
    </lineage>
</organism>
<dbReference type="EMBL" id="MU150252">
    <property type="protein sequence ID" value="KAF9464706.1"/>
    <property type="molecule type" value="Genomic_DNA"/>
</dbReference>
<dbReference type="Pfam" id="PF12222">
    <property type="entry name" value="PNGaseA"/>
    <property type="match status" value="2"/>
</dbReference>
<dbReference type="AlphaFoldDB" id="A0A9P6CG03"/>
<evidence type="ECO:0000313" key="3">
    <source>
        <dbReference type="Proteomes" id="UP000807353"/>
    </source>
</evidence>
<evidence type="ECO:0000313" key="2">
    <source>
        <dbReference type="EMBL" id="KAF9464706.1"/>
    </source>
</evidence>
<dbReference type="InterPro" id="IPR056948">
    <property type="entry name" value="PNGaseA_N"/>
</dbReference>
<feature type="domain" description="Peptide N-acetyl-beta-D-glucosaminyl asparaginase amidase A N-terminal" evidence="1">
    <location>
        <begin position="67"/>
        <end position="179"/>
    </location>
</feature>
<protein>
    <submittedName>
        <fullName evidence="2">Peptide N-acetyl-beta-D-glucosaminyl asparaginase amidase A-domain-containing protein</fullName>
    </submittedName>
</protein>
<name>A0A9P6CG03_9AGAR</name>
<gene>
    <name evidence="2" type="ORF">BDZ94DRAFT_1235165</name>
</gene>
<dbReference type="Proteomes" id="UP000807353">
    <property type="component" value="Unassembled WGS sequence"/>
</dbReference>
<dbReference type="OrthoDB" id="1612078at2759"/>
<reference evidence="2" key="1">
    <citation type="submission" date="2020-11" db="EMBL/GenBank/DDBJ databases">
        <authorList>
            <consortium name="DOE Joint Genome Institute"/>
            <person name="Ahrendt S."/>
            <person name="Riley R."/>
            <person name="Andreopoulos W."/>
            <person name="Labutti K."/>
            <person name="Pangilinan J."/>
            <person name="Ruiz-Duenas F.J."/>
            <person name="Barrasa J.M."/>
            <person name="Sanchez-Garcia M."/>
            <person name="Camarero S."/>
            <person name="Miyauchi S."/>
            <person name="Serrano A."/>
            <person name="Linde D."/>
            <person name="Babiker R."/>
            <person name="Drula E."/>
            <person name="Ayuso-Fernandez I."/>
            <person name="Pacheco R."/>
            <person name="Padilla G."/>
            <person name="Ferreira P."/>
            <person name="Barriuso J."/>
            <person name="Kellner H."/>
            <person name="Castanera R."/>
            <person name="Alfaro M."/>
            <person name="Ramirez L."/>
            <person name="Pisabarro A.G."/>
            <person name="Kuo A."/>
            <person name="Tritt A."/>
            <person name="Lipzen A."/>
            <person name="He G."/>
            <person name="Yan M."/>
            <person name="Ng V."/>
            <person name="Cullen D."/>
            <person name="Martin F."/>
            <person name="Rosso M.-N."/>
            <person name="Henrissat B."/>
            <person name="Hibbett D."/>
            <person name="Martinez A.T."/>
            <person name="Grigoriev I.V."/>
        </authorList>
    </citation>
    <scope>NUCLEOTIDE SEQUENCE</scope>
    <source>
        <strain evidence="2">CBS 247.69</strain>
    </source>
</reference>
<keyword evidence="3" id="KW-1185">Reference proteome</keyword>
<accession>A0A9P6CG03</accession>
<proteinExistence type="predicted"/>
<dbReference type="InterPro" id="IPR021102">
    <property type="entry name" value="PNGase_A"/>
</dbReference>
<comment type="caution">
    <text evidence="2">The sequence shown here is derived from an EMBL/GenBank/DDBJ whole genome shotgun (WGS) entry which is preliminary data.</text>
</comment>
<sequence length="333" mass="36256">MSRAGKFIFQLDNLIQPGLDGIHSTVVYATFYSSSQIYPPAKKADTIIPLSTFSNVTGNDASVPPGFSYFNAANDFFPALPPGITLGQGPFREIRLLIDSQVAGVAFPYPVIFTGGLIPSLWRPITAYGAIELPTYFVDITPFIPLLADGKSHLFTIDVVSAENDHTILHNWLLQIELHQTSTGGSLALHNDIPTVVDTFSYPLNIDFTFLSTDQTNWTASLNHSYNRVLLPNPLRLGTTISEEQITDGFFQLATGGNFGNGTSSNKFNYVDTAANTYNRHVDAHLNALTLDHEGGTLASPVNVETGFPDQPEAQLSMFVGARLPGGRRKEGF</sequence>
<dbReference type="PANTHER" id="PTHR31104">
    <property type="entry name" value="PEPTIDE-N4-(N-ACETYL-BETA-GLUCOSAMINYL)ASPARAGINE AMIDASE A PROTEIN"/>
    <property type="match status" value="1"/>
</dbReference>